<evidence type="ECO:0000256" key="4">
    <source>
        <dbReference type="ARBA" id="ARBA00023212"/>
    </source>
</evidence>
<dbReference type="InterPro" id="IPR015943">
    <property type="entry name" value="WD40/YVTN_repeat-like_dom_sf"/>
</dbReference>
<keyword evidence="4" id="KW-0206">Cytoskeleton</keyword>
<dbReference type="GO" id="GO:0008017">
    <property type="term" value="F:microtubule binding"/>
    <property type="evidence" value="ECO:0007669"/>
    <property type="project" value="TreeGrafter"/>
</dbReference>
<dbReference type="PANTHER" id="PTHR13720:SF50">
    <property type="entry name" value="ECHINODERM MICROTUBULE-ASSOCIATED PROTEIN-LIKE 2"/>
    <property type="match status" value="1"/>
</dbReference>
<dbReference type="EMBL" id="CACRXK020009921">
    <property type="protein sequence ID" value="CAB4018250.1"/>
    <property type="molecule type" value="Genomic_DNA"/>
</dbReference>
<feature type="region of interest" description="Disordered" evidence="5">
    <location>
        <begin position="1"/>
        <end position="22"/>
    </location>
</feature>
<feature type="compositionally biased region" description="Polar residues" evidence="5">
    <location>
        <begin position="77"/>
        <end position="93"/>
    </location>
</feature>
<sequence length="298" mass="32721">MEENGNVKTAEGGSEIRQDDKCDSCECDLTSLRKHVKEQGDEIVVLKSALADALRRLQVLEERKHTTASRTTKRPISASSPADHTPSKSASQSKKPESSRPGRSPTNSFASSPKPMPKQHASESAARKGSSIKRKASNSGLSKEEQAERDAAAVKFQLRGRTLNFYPPSDFSEAAHSGDAPDRKLQLEWVYGYRGKDCRNNLYCLPSNEIVYNTAAVVVIYNPISKTQRHYTEHTDDVKCLALHPNNEIVASGQVAGLAKKEGKPHIRIWNVTSLQTLKVVGLGSFQRGICCVAFSVE</sequence>
<keyword evidence="4" id="KW-0963">Cytoplasm</keyword>
<keyword evidence="8" id="KW-1185">Reference proteome</keyword>
<reference evidence="7" key="1">
    <citation type="submission" date="2020-04" db="EMBL/GenBank/DDBJ databases">
        <authorList>
            <person name="Alioto T."/>
            <person name="Alioto T."/>
            <person name="Gomez Garrido J."/>
        </authorList>
    </citation>
    <scope>NUCLEOTIDE SEQUENCE</scope>
    <source>
        <strain evidence="7">A484AB</strain>
    </source>
</reference>
<evidence type="ECO:0000256" key="2">
    <source>
        <dbReference type="ARBA" id="ARBA00022574"/>
    </source>
</evidence>
<accession>A0A6S7INE4</accession>
<dbReference type="OrthoDB" id="5968839at2759"/>
<evidence type="ECO:0000313" key="8">
    <source>
        <dbReference type="Proteomes" id="UP001152795"/>
    </source>
</evidence>
<comment type="caution">
    <text evidence="7">The sequence shown here is derived from an EMBL/GenBank/DDBJ whole genome shotgun (WGS) entry which is preliminary data.</text>
</comment>
<feature type="region of interest" description="Disordered" evidence="5">
    <location>
        <begin position="60"/>
        <end position="148"/>
    </location>
</feature>
<gene>
    <name evidence="7" type="ORF">PACLA_8A078772</name>
</gene>
<dbReference type="Pfam" id="PF23409">
    <property type="entry name" value="Beta-prop_EML"/>
    <property type="match status" value="1"/>
</dbReference>
<organism evidence="7 8">
    <name type="scientific">Paramuricea clavata</name>
    <name type="common">Red gorgonian</name>
    <name type="synonym">Violescent sea-whip</name>
    <dbReference type="NCBI Taxonomy" id="317549"/>
    <lineage>
        <taxon>Eukaryota</taxon>
        <taxon>Metazoa</taxon>
        <taxon>Cnidaria</taxon>
        <taxon>Anthozoa</taxon>
        <taxon>Octocorallia</taxon>
        <taxon>Malacalcyonacea</taxon>
        <taxon>Plexauridae</taxon>
        <taxon>Paramuricea</taxon>
    </lineage>
</organism>
<evidence type="ECO:0000256" key="5">
    <source>
        <dbReference type="SAM" id="MobiDB-lite"/>
    </source>
</evidence>
<evidence type="ECO:0000313" key="7">
    <source>
        <dbReference type="EMBL" id="CAB4018250.1"/>
    </source>
</evidence>
<dbReference type="GO" id="GO:0000226">
    <property type="term" value="P:microtubule cytoskeleton organization"/>
    <property type="evidence" value="ECO:0007669"/>
    <property type="project" value="TreeGrafter"/>
</dbReference>
<dbReference type="CDD" id="cd21931">
    <property type="entry name" value="TD_EMAP-like"/>
    <property type="match status" value="1"/>
</dbReference>
<dbReference type="GO" id="GO:0072686">
    <property type="term" value="C:mitotic spindle"/>
    <property type="evidence" value="ECO:0007669"/>
    <property type="project" value="TreeGrafter"/>
</dbReference>
<comment type="subcellular location">
    <subcellularLocation>
        <location evidence="1">Cytoplasm</location>
        <location evidence="1">Cytoskeleton</location>
    </subcellularLocation>
</comment>
<dbReference type="PANTHER" id="PTHR13720">
    <property type="entry name" value="WD-40 REPEAT PROTEIN"/>
    <property type="match status" value="1"/>
</dbReference>
<dbReference type="Gene3D" id="2.130.10.10">
    <property type="entry name" value="YVTN repeat-like/Quinoprotein amine dehydrogenase"/>
    <property type="match status" value="1"/>
</dbReference>
<evidence type="ECO:0000259" key="6">
    <source>
        <dbReference type="Pfam" id="PF23409"/>
    </source>
</evidence>
<dbReference type="AlphaFoldDB" id="A0A6S7INE4"/>
<evidence type="ECO:0000256" key="3">
    <source>
        <dbReference type="ARBA" id="ARBA00022737"/>
    </source>
</evidence>
<protein>
    <submittedName>
        <fullName evidence="7">Echinoderm microtubule associated</fullName>
    </submittedName>
</protein>
<evidence type="ECO:0000256" key="1">
    <source>
        <dbReference type="ARBA" id="ARBA00004245"/>
    </source>
</evidence>
<keyword evidence="2" id="KW-0853">WD repeat</keyword>
<dbReference type="InterPro" id="IPR005108">
    <property type="entry name" value="HELP"/>
</dbReference>
<dbReference type="Proteomes" id="UP001152795">
    <property type="component" value="Unassembled WGS sequence"/>
</dbReference>
<feature type="domain" description="EML-like first beta-propeller" evidence="6">
    <location>
        <begin position="227"/>
        <end position="297"/>
    </location>
</feature>
<dbReference type="InterPro" id="IPR055439">
    <property type="entry name" value="Beta-prop_EML_1st"/>
</dbReference>
<name>A0A6S7INE4_PARCT</name>
<dbReference type="InterPro" id="IPR036322">
    <property type="entry name" value="WD40_repeat_dom_sf"/>
</dbReference>
<dbReference type="SUPFAM" id="SSF50978">
    <property type="entry name" value="WD40 repeat-like"/>
    <property type="match status" value="1"/>
</dbReference>
<dbReference type="Pfam" id="PF03451">
    <property type="entry name" value="HELP"/>
    <property type="match status" value="1"/>
</dbReference>
<dbReference type="InterPro" id="IPR050630">
    <property type="entry name" value="WD_repeat_EMAP"/>
</dbReference>
<proteinExistence type="predicted"/>
<dbReference type="InterPro" id="IPR049813">
    <property type="entry name" value="Elp-1-like_TD"/>
</dbReference>
<feature type="non-terminal residue" evidence="7">
    <location>
        <position position="298"/>
    </location>
</feature>
<keyword evidence="3" id="KW-0677">Repeat</keyword>